<evidence type="ECO:0000313" key="1">
    <source>
        <dbReference type="EMBL" id="MFD1935115.1"/>
    </source>
</evidence>
<name>A0ABW4T1Z0_9ACTN</name>
<comment type="caution">
    <text evidence="1">The sequence shown here is derived from an EMBL/GenBank/DDBJ whole genome shotgun (WGS) entry which is preliminary data.</text>
</comment>
<organism evidence="1 2">
    <name type="scientific">Nonomuraea mangrovi</name>
    <dbReference type="NCBI Taxonomy" id="2316207"/>
    <lineage>
        <taxon>Bacteria</taxon>
        <taxon>Bacillati</taxon>
        <taxon>Actinomycetota</taxon>
        <taxon>Actinomycetes</taxon>
        <taxon>Streptosporangiales</taxon>
        <taxon>Streptosporangiaceae</taxon>
        <taxon>Nonomuraea</taxon>
    </lineage>
</organism>
<sequence length="346" mass="37319">MSNDTVRLSNPADFIAIVPYLLGYHPSPPSIVAMAFDAEPTRLLGVVRFDLPNDSAETPQLAERLGKLLRRNGCHGVFLIGYGPGALVTPVVDAITSRLDGIHLVDAVRAEDNRYWSYCCADPGCCPPDGVPYEIAESRAAVGAVLAGLVARPDRETFARTLDPANGDDRELVTAATRTACARTRELLKSANGAYWYREGLDRVAEAFDTERLTADQVAWLGVLLTGIFVRDGAMTFIGRYDDDAHIRLWTDVTRRVDPAFAAAPAALLAFVAYRSGNGTLARIAVERSLTADPGYRFALLTACALDHGMPPETLASMDCAGLADDIAAKVDEFPHVACPIIPEGW</sequence>
<gene>
    <name evidence="1" type="ORF">ACFSKW_26935</name>
</gene>
<dbReference type="Proteomes" id="UP001597368">
    <property type="component" value="Unassembled WGS sequence"/>
</dbReference>
<dbReference type="RefSeq" id="WP_379575234.1">
    <property type="nucleotide sequence ID" value="NZ_JBHUFV010000039.1"/>
</dbReference>
<keyword evidence="2" id="KW-1185">Reference proteome</keyword>
<dbReference type="InterPro" id="IPR025447">
    <property type="entry name" value="DUF4192"/>
</dbReference>
<accession>A0ABW4T1Z0</accession>
<evidence type="ECO:0000313" key="2">
    <source>
        <dbReference type="Proteomes" id="UP001597368"/>
    </source>
</evidence>
<dbReference type="Pfam" id="PF13830">
    <property type="entry name" value="DUF4192"/>
    <property type="match status" value="1"/>
</dbReference>
<dbReference type="EMBL" id="JBHUFV010000039">
    <property type="protein sequence ID" value="MFD1935115.1"/>
    <property type="molecule type" value="Genomic_DNA"/>
</dbReference>
<proteinExistence type="predicted"/>
<protein>
    <submittedName>
        <fullName evidence="1">DUF4192 domain-containing protein</fullName>
    </submittedName>
</protein>
<reference evidence="2" key="1">
    <citation type="journal article" date="2019" name="Int. J. Syst. Evol. Microbiol.">
        <title>The Global Catalogue of Microorganisms (GCM) 10K type strain sequencing project: providing services to taxonomists for standard genome sequencing and annotation.</title>
        <authorList>
            <consortium name="The Broad Institute Genomics Platform"/>
            <consortium name="The Broad Institute Genome Sequencing Center for Infectious Disease"/>
            <person name="Wu L."/>
            <person name="Ma J."/>
        </authorList>
    </citation>
    <scope>NUCLEOTIDE SEQUENCE [LARGE SCALE GENOMIC DNA]</scope>
    <source>
        <strain evidence="2">ICMP 6774ER</strain>
    </source>
</reference>